<dbReference type="InterPro" id="IPR001128">
    <property type="entry name" value="Cyt_P450"/>
</dbReference>
<dbReference type="GO" id="GO:0020037">
    <property type="term" value="F:heme binding"/>
    <property type="evidence" value="ECO:0007669"/>
    <property type="project" value="InterPro"/>
</dbReference>
<comment type="caution">
    <text evidence="3">The sequence shown here is derived from an EMBL/GenBank/DDBJ whole genome shotgun (WGS) entry which is preliminary data.</text>
</comment>
<sequence length="361" mass="39879">MNTMPLRRPAHCPFDPPSELARLRRDEPISLVVTPAGTPAWLVTRHEDARLVLADPRFTAHGPVESRGVIDVDGPEHTRLRRLLVPELTIRRAEGWRLRVRKAAEERAAVLESPADLVADYARPLAGRVLGELVGLPEGFPMGLEAALLRPMLTDVVDQRRREPTTDLISGLLRQASVLREPPSTAEMVGLAMTVLFGGYETSVGMLTLSALVLMDDPRRVESLTEGEVAVSVAVEELLRYLTVVQPGLPRYATEDVRIGDQVVRKGECVLVSISSANRDPSVFHHPDELRLVRPTSRAHLAFGYGPHQCVGSQLARVLVQEGLTALFGLRPRVRLAKPRTELVFTDRSPVHGLRSLPVLW</sequence>
<dbReference type="PRINTS" id="PR00359">
    <property type="entry name" value="BP450"/>
</dbReference>
<reference evidence="3 4" key="1">
    <citation type="submission" date="2020-08" db="EMBL/GenBank/DDBJ databases">
        <title>Sequencing the genomes of 1000 actinobacteria strains.</title>
        <authorList>
            <person name="Klenk H.-P."/>
        </authorList>
    </citation>
    <scope>NUCLEOTIDE SEQUENCE [LARGE SCALE GENOMIC DNA]</scope>
    <source>
        <strain evidence="3 4">DSM 43851</strain>
    </source>
</reference>
<protein>
    <submittedName>
        <fullName evidence="3">Cytochrome P450</fullName>
    </submittedName>
</protein>
<keyword evidence="4" id="KW-1185">Reference proteome</keyword>
<dbReference type="InterPro" id="IPR017972">
    <property type="entry name" value="Cyt_P450_CS"/>
</dbReference>
<dbReference type="SUPFAM" id="SSF48264">
    <property type="entry name" value="Cytochrome P450"/>
    <property type="match status" value="1"/>
</dbReference>
<dbReference type="InterPro" id="IPR036396">
    <property type="entry name" value="Cyt_P450_sf"/>
</dbReference>
<dbReference type="GO" id="GO:0016705">
    <property type="term" value="F:oxidoreductase activity, acting on paired donors, with incorporation or reduction of molecular oxygen"/>
    <property type="evidence" value="ECO:0007669"/>
    <property type="project" value="InterPro"/>
</dbReference>
<keyword evidence="2" id="KW-0349">Heme</keyword>
<dbReference type="GO" id="GO:0005506">
    <property type="term" value="F:iron ion binding"/>
    <property type="evidence" value="ECO:0007669"/>
    <property type="project" value="InterPro"/>
</dbReference>
<dbReference type="EMBL" id="JACHIR010000001">
    <property type="protein sequence ID" value="MBB5888816.1"/>
    <property type="molecule type" value="Genomic_DNA"/>
</dbReference>
<evidence type="ECO:0000256" key="1">
    <source>
        <dbReference type="ARBA" id="ARBA00010617"/>
    </source>
</evidence>
<dbReference type="Gene3D" id="1.10.630.10">
    <property type="entry name" value="Cytochrome P450"/>
    <property type="match status" value="1"/>
</dbReference>
<name>A0A7W9NE67_9PSEU</name>
<dbReference type="Pfam" id="PF00067">
    <property type="entry name" value="p450"/>
    <property type="match status" value="1"/>
</dbReference>
<comment type="similarity">
    <text evidence="1 2">Belongs to the cytochrome P450 family.</text>
</comment>
<gene>
    <name evidence="3" type="ORF">BJ998_000012</name>
</gene>
<accession>A0A7W9NE67</accession>
<dbReference type="RefSeq" id="WP_184857292.1">
    <property type="nucleotide sequence ID" value="NZ_BAAAWY010000057.1"/>
</dbReference>
<dbReference type="Proteomes" id="UP000585638">
    <property type="component" value="Unassembled WGS sequence"/>
</dbReference>
<dbReference type="AlphaFoldDB" id="A0A7W9NE67"/>
<dbReference type="GO" id="GO:0004497">
    <property type="term" value="F:monooxygenase activity"/>
    <property type="evidence" value="ECO:0007669"/>
    <property type="project" value="UniProtKB-KW"/>
</dbReference>
<keyword evidence="2" id="KW-0408">Iron</keyword>
<keyword evidence="2" id="KW-0560">Oxidoreductase</keyword>
<dbReference type="PANTHER" id="PTHR46696">
    <property type="entry name" value="P450, PUTATIVE (EUROFUNG)-RELATED"/>
    <property type="match status" value="1"/>
</dbReference>
<keyword evidence="2" id="KW-0503">Monooxygenase</keyword>
<dbReference type="InterPro" id="IPR002397">
    <property type="entry name" value="Cyt_P450_B"/>
</dbReference>
<dbReference type="PANTHER" id="PTHR46696:SF1">
    <property type="entry name" value="CYTOCHROME P450 YJIB-RELATED"/>
    <property type="match status" value="1"/>
</dbReference>
<evidence type="ECO:0000313" key="3">
    <source>
        <dbReference type="EMBL" id="MBB5888816.1"/>
    </source>
</evidence>
<dbReference type="PRINTS" id="PR00385">
    <property type="entry name" value="P450"/>
</dbReference>
<organism evidence="3 4">
    <name type="scientific">Kutzneria kofuensis</name>
    <dbReference type="NCBI Taxonomy" id="103725"/>
    <lineage>
        <taxon>Bacteria</taxon>
        <taxon>Bacillati</taxon>
        <taxon>Actinomycetota</taxon>
        <taxon>Actinomycetes</taxon>
        <taxon>Pseudonocardiales</taxon>
        <taxon>Pseudonocardiaceae</taxon>
        <taxon>Kutzneria</taxon>
    </lineage>
</organism>
<evidence type="ECO:0000313" key="4">
    <source>
        <dbReference type="Proteomes" id="UP000585638"/>
    </source>
</evidence>
<proteinExistence type="inferred from homology"/>
<evidence type="ECO:0000256" key="2">
    <source>
        <dbReference type="RuleBase" id="RU000461"/>
    </source>
</evidence>
<dbReference type="PROSITE" id="PS00086">
    <property type="entry name" value="CYTOCHROME_P450"/>
    <property type="match status" value="1"/>
</dbReference>
<keyword evidence="2" id="KW-0479">Metal-binding</keyword>